<feature type="compositionally biased region" description="Acidic residues" evidence="3">
    <location>
        <begin position="415"/>
        <end position="425"/>
    </location>
</feature>
<dbReference type="SUPFAM" id="SSF53822">
    <property type="entry name" value="Periplasmic binding protein-like I"/>
    <property type="match status" value="1"/>
</dbReference>
<comment type="subcellular location">
    <subcellularLocation>
        <location evidence="1">Cell envelope</location>
    </subcellularLocation>
</comment>
<reference evidence="6" key="2">
    <citation type="submission" date="2021-04" db="EMBL/GenBank/DDBJ databases">
        <authorList>
            <person name="Gilroy R."/>
        </authorList>
    </citation>
    <scope>NUCLEOTIDE SEQUENCE</scope>
    <source>
        <strain evidence="6">14324</strain>
    </source>
</reference>
<dbReference type="Proteomes" id="UP000824041">
    <property type="component" value="Unassembled WGS sequence"/>
</dbReference>
<feature type="chain" id="PRO_5038513704" evidence="4">
    <location>
        <begin position="21"/>
        <end position="467"/>
    </location>
</feature>
<dbReference type="PANTHER" id="PTHR30036">
    <property type="entry name" value="D-XYLOSE-BINDING PERIPLASMIC PROTEIN"/>
    <property type="match status" value="1"/>
</dbReference>
<dbReference type="PANTHER" id="PTHR30036:SF1">
    <property type="entry name" value="D-XYLOSE-BINDING PERIPLASMIC PROTEIN"/>
    <property type="match status" value="1"/>
</dbReference>
<evidence type="ECO:0000256" key="4">
    <source>
        <dbReference type="SAM" id="SignalP"/>
    </source>
</evidence>
<evidence type="ECO:0000256" key="1">
    <source>
        <dbReference type="ARBA" id="ARBA00004196"/>
    </source>
</evidence>
<feature type="signal peptide" evidence="4">
    <location>
        <begin position="1"/>
        <end position="20"/>
    </location>
</feature>
<comment type="caution">
    <text evidence="6">The sequence shown here is derived from an EMBL/GenBank/DDBJ whole genome shotgun (WGS) entry which is preliminary data.</text>
</comment>
<dbReference type="GO" id="GO:0030288">
    <property type="term" value="C:outer membrane-bounded periplasmic space"/>
    <property type="evidence" value="ECO:0007669"/>
    <property type="project" value="TreeGrafter"/>
</dbReference>
<feature type="domain" description="Periplasmic binding protein" evidence="5">
    <location>
        <begin position="87"/>
        <end position="366"/>
    </location>
</feature>
<name>A0A9D2IUA7_9FIRM</name>
<feature type="region of interest" description="Disordered" evidence="3">
    <location>
        <begin position="415"/>
        <end position="467"/>
    </location>
</feature>
<reference evidence="6" key="1">
    <citation type="journal article" date="2021" name="PeerJ">
        <title>Extensive microbial diversity within the chicken gut microbiome revealed by metagenomics and culture.</title>
        <authorList>
            <person name="Gilroy R."/>
            <person name="Ravi A."/>
            <person name="Getino M."/>
            <person name="Pursley I."/>
            <person name="Horton D.L."/>
            <person name="Alikhan N.F."/>
            <person name="Baker D."/>
            <person name="Gharbi K."/>
            <person name="Hall N."/>
            <person name="Watson M."/>
            <person name="Adriaenssens E.M."/>
            <person name="Foster-Nyarko E."/>
            <person name="Jarju S."/>
            <person name="Secka A."/>
            <person name="Antonio M."/>
            <person name="Oren A."/>
            <person name="Chaudhuri R.R."/>
            <person name="La Ragione R."/>
            <person name="Hildebrand F."/>
            <person name="Pallen M.J."/>
        </authorList>
    </citation>
    <scope>NUCLEOTIDE SEQUENCE</scope>
    <source>
        <strain evidence="6">14324</strain>
    </source>
</reference>
<evidence type="ECO:0000256" key="3">
    <source>
        <dbReference type="SAM" id="MobiDB-lite"/>
    </source>
</evidence>
<organism evidence="6 7">
    <name type="scientific">Candidatus Blautia faecigallinarum</name>
    <dbReference type="NCBI Taxonomy" id="2838488"/>
    <lineage>
        <taxon>Bacteria</taxon>
        <taxon>Bacillati</taxon>
        <taxon>Bacillota</taxon>
        <taxon>Clostridia</taxon>
        <taxon>Lachnospirales</taxon>
        <taxon>Lachnospiraceae</taxon>
        <taxon>Blautia</taxon>
    </lineage>
</organism>
<protein>
    <submittedName>
        <fullName evidence="6">Sugar-binding protein</fullName>
    </submittedName>
</protein>
<feature type="compositionally biased region" description="Acidic residues" evidence="3">
    <location>
        <begin position="38"/>
        <end position="83"/>
    </location>
</feature>
<dbReference type="InterPro" id="IPR050555">
    <property type="entry name" value="Bact_Solute-Bind_Prot2"/>
</dbReference>
<feature type="region of interest" description="Disordered" evidence="3">
    <location>
        <begin position="25"/>
        <end position="94"/>
    </location>
</feature>
<sequence>MKRKTAAILVGMMVSVSLTAGCGSNEATEAASQGEQTGAEDEEETEEASKEEEEETAATGEAEEGEEDNQEESSETQEPEEEEKGTVAVLLPDDTDERWAADGGYIRTELENAGYEPQILYAQGDGQKQAEQAAEMIEEEVDAFLIAPADAYSLTDALAGAKEKGIPVFSYDDLIMDSDAVSYYITFNSREIGHALGNSIIEKMDLEKAREDGKSYNIEFFMGSPDDLKSLFLYNGVMEVLNPYLEDETLVCQSGRTSFHDTAIMRFSESEAQRILKETLEESYQGKTLDIACTAFDGAALGVAQGMEEAGISPDQEQWPMITGVGCELSGMQGIAAGSQTNSVYMDRENLAKQGVNMVDTYLKGEDPEVTDYEQYDNGKKIIGTYTCEIQLIDKDNFELLIDKGLYTEEEVLPEGFLDEEEEAPEVSPVLTEEPEEEETDTEETDAGETDTEEETDAEETEPDPED</sequence>
<dbReference type="GO" id="GO:0030246">
    <property type="term" value="F:carbohydrate binding"/>
    <property type="evidence" value="ECO:0007669"/>
    <property type="project" value="TreeGrafter"/>
</dbReference>
<dbReference type="InterPro" id="IPR025997">
    <property type="entry name" value="SBP_2_dom"/>
</dbReference>
<dbReference type="InterPro" id="IPR028082">
    <property type="entry name" value="Peripla_BP_I"/>
</dbReference>
<dbReference type="CDD" id="cd19994">
    <property type="entry name" value="PBP1_ChvE"/>
    <property type="match status" value="1"/>
</dbReference>
<feature type="compositionally biased region" description="Acidic residues" evidence="3">
    <location>
        <begin position="433"/>
        <end position="467"/>
    </location>
</feature>
<evidence type="ECO:0000259" key="5">
    <source>
        <dbReference type="Pfam" id="PF13407"/>
    </source>
</evidence>
<gene>
    <name evidence="6" type="ORF">IAA21_11970</name>
</gene>
<evidence type="ECO:0000256" key="2">
    <source>
        <dbReference type="ARBA" id="ARBA00022729"/>
    </source>
</evidence>
<evidence type="ECO:0000313" key="6">
    <source>
        <dbReference type="EMBL" id="HIZ23491.1"/>
    </source>
</evidence>
<keyword evidence="2 4" id="KW-0732">Signal</keyword>
<proteinExistence type="predicted"/>
<dbReference type="AlphaFoldDB" id="A0A9D2IUA7"/>
<evidence type="ECO:0000313" key="7">
    <source>
        <dbReference type="Proteomes" id="UP000824041"/>
    </source>
</evidence>
<accession>A0A9D2IUA7</accession>
<dbReference type="Pfam" id="PF13407">
    <property type="entry name" value="Peripla_BP_4"/>
    <property type="match status" value="1"/>
</dbReference>
<dbReference type="EMBL" id="DXBU01000158">
    <property type="protein sequence ID" value="HIZ23491.1"/>
    <property type="molecule type" value="Genomic_DNA"/>
</dbReference>
<dbReference type="Gene3D" id="3.40.50.2300">
    <property type="match status" value="2"/>
</dbReference>
<dbReference type="PROSITE" id="PS51257">
    <property type="entry name" value="PROKAR_LIPOPROTEIN"/>
    <property type="match status" value="1"/>
</dbReference>